<dbReference type="PANTHER" id="PTHR31223:SF70">
    <property type="entry name" value="LOG FAMILY PROTEIN YJL055W"/>
    <property type="match status" value="1"/>
</dbReference>
<proteinExistence type="predicted"/>
<accession>A0A1J5T9W2</accession>
<name>A0A1J5T9W2_9ZZZZ</name>
<dbReference type="GO" id="GO:0009691">
    <property type="term" value="P:cytokinin biosynthetic process"/>
    <property type="evidence" value="ECO:0007669"/>
    <property type="project" value="InterPro"/>
</dbReference>
<dbReference type="Pfam" id="PF03641">
    <property type="entry name" value="Lysine_decarbox"/>
    <property type="match status" value="1"/>
</dbReference>
<sequence length="129" mass="14729">MGTVADAVMNNNGKVIGVIPEVLLSWEQQHKGITDLRVVSDMHVRKKMMYELCDAAIILPGGNGTLDELFELITWNALKIHEKKIILLNSAGFYDHLIAHIKNMQQQEFLHEDWQLRISIHDSPHTIFS</sequence>
<dbReference type="PANTHER" id="PTHR31223">
    <property type="entry name" value="LOG FAMILY PROTEIN YJL055W"/>
    <property type="match status" value="1"/>
</dbReference>
<dbReference type="NCBIfam" id="TIGR00730">
    <property type="entry name" value="Rossman fold protein, TIGR00730 family"/>
    <property type="match status" value="1"/>
</dbReference>
<protein>
    <submittedName>
        <fullName evidence="1">LOG family protein ORF6 in fasciation locus</fullName>
    </submittedName>
</protein>
<dbReference type="SUPFAM" id="SSF102405">
    <property type="entry name" value="MCP/YpsA-like"/>
    <property type="match status" value="1"/>
</dbReference>
<dbReference type="InterPro" id="IPR031100">
    <property type="entry name" value="LOG_fam"/>
</dbReference>
<gene>
    <name evidence="1" type="primary">fas6_2</name>
    <name evidence="1" type="ORF">GALL_54610</name>
</gene>
<dbReference type="GO" id="GO:0005829">
    <property type="term" value="C:cytosol"/>
    <property type="evidence" value="ECO:0007669"/>
    <property type="project" value="TreeGrafter"/>
</dbReference>
<reference evidence="1" key="1">
    <citation type="submission" date="2016-10" db="EMBL/GenBank/DDBJ databases">
        <title>Sequence of Gallionella enrichment culture.</title>
        <authorList>
            <person name="Poehlein A."/>
            <person name="Muehling M."/>
            <person name="Daniel R."/>
        </authorList>
    </citation>
    <scope>NUCLEOTIDE SEQUENCE</scope>
</reference>
<dbReference type="InterPro" id="IPR005269">
    <property type="entry name" value="LOG"/>
</dbReference>
<organism evidence="1">
    <name type="scientific">mine drainage metagenome</name>
    <dbReference type="NCBI Taxonomy" id="410659"/>
    <lineage>
        <taxon>unclassified sequences</taxon>
        <taxon>metagenomes</taxon>
        <taxon>ecological metagenomes</taxon>
    </lineage>
</organism>
<evidence type="ECO:0000313" key="1">
    <source>
        <dbReference type="EMBL" id="OIR13077.1"/>
    </source>
</evidence>
<dbReference type="AlphaFoldDB" id="A0A1J5T9W2"/>
<dbReference type="EMBL" id="MLJW01000015">
    <property type="protein sequence ID" value="OIR13077.1"/>
    <property type="molecule type" value="Genomic_DNA"/>
</dbReference>
<dbReference type="GO" id="GO:0016799">
    <property type="term" value="F:hydrolase activity, hydrolyzing N-glycosyl compounds"/>
    <property type="evidence" value="ECO:0007669"/>
    <property type="project" value="TreeGrafter"/>
</dbReference>
<dbReference type="Gene3D" id="3.40.50.450">
    <property type="match status" value="1"/>
</dbReference>
<comment type="caution">
    <text evidence="1">The sequence shown here is derived from an EMBL/GenBank/DDBJ whole genome shotgun (WGS) entry which is preliminary data.</text>
</comment>